<dbReference type="EMBL" id="MUYT01000001">
    <property type="protein sequence ID" value="OOS22885.1"/>
    <property type="molecule type" value="Genomic_DNA"/>
</dbReference>
<keyword evidence="10" id="KW-1185">Reference proteome</keyword>
<keyword evidence="5 8" id="KW-0489">Methyltransferase</keyword>
<dbReference type="InterPro" id="IPR004398">
    <property type="entry name" value="RNA_MeTrfase_RsmD"/>
</dbReference>
<dbReference type="NCBIfam" id="TIGR00095">
    <property type="entry name" value="16S rRNA (guanine(966)-N(2))-methyltransferase RsmD"/>
    <property type="match status" value="1"/>
</dbReference>
<gene>
    <name evidence="9" type="ORF">B0682_00440</name>
</gene>
<comment type="catalytic activity">
    <reaction evidence="7 8">
        <text>guanosine(966) in 16S rRNA + S-adenosyl-L-methionine = N(2)-methylguanosine(966) in 16S rRNA + S-adenosyl-L-homocysteine + H(+)</text>
        <dbReference type="Rhea" id="RHEA:23548"/>
        <dbReference type="Rhea" id="RHEA-COMP:10211"/>
        <dbReference type="Rhea" id="RHEA-COMP:10212"/>
        <dbReference type="ChEBI" id="CHEBI:15378"/>
        <dbReference type="ChEBI" id="CHEBI:57856"/>
        <dbReference type="ChEBI" id="CHEBI:59789"/>
        <dbReference type="ChEBI" id="CHEBI:74269"/>
        <dbReference type="ChEBI" id="CHEBI:74481"/>
        <dbReference type="EC" id="2.1.1.171"/>
    </reaction>
</comment>
<dbReference type="GO" id="GO:0003676">
    <property type="term" value="F:nucleic acid binding"/>
    <property type="evidence" value="ECO:0007669"/>
    <property type="project" value="InterPro"/>
</dbReference>
<keyword evidence="8" id="KW-0949">S-adenosyl-L-methionine</keyword>
<dbReference type="STRING" id="90241.B0682_00440"/>
<name>A0A1T0CKM8_9GAMM</name>
<dbReference type="CDD" id="cd02440">
    <property type="entry name" value="AdoMet_MTases"/>
    <property type="match status" value="1"/>
</dbReference>
<evidence type="ECO:0000256" key="1">
    <source>
        <dbReference type="ARBA" id="ARBA00002649"/>
    </source>
</evidence>
<dbReference type="GO" id="GO:0052913">
    <property type="term" value="F:16S rRNA (guanine(966)-N(2))-methyltransferase activity"/>
    <property type="evidence" value="ECO:0007669"/>
    <property type="project" value="UniProtKB-EC"/>
</dbReference>
<dbReference type="InterPro" id="IPR029063">
    <property type="entry name" value="SAM-dependent_MTases_sf"/>
</dbReference>
<evidence type="ECO:0000313" key="9">
    <source>
        <dbReference type="EMBL" id="OOS22885.1"/>
    </source>
</evidence>
<comment type="similarity">
    <text evidence="2 8">Belongs to the methyltransferase superfamily. RsmD family.</text>
</comment>
<comment type="caution">
    <text evidence="9">The sequence shown here is derived from an EMBL/GenBank/DDBJ whole genome shotgun (WGS) entry which is preliminary data.</text>
</comment>
<evidence type="ECO:0000313" key="10">
    <source>
        <dbReference type="Proteomes" id="UP000191094"/>
    </source>
</evidence>
<dbReference type="InterPro" id="IPR002052">
    <property type="entry name" value="DNA_methylase_N6_adenine_CS"/>
</dbReference>
<dbReference type="Proteomes" id="UP000191094">
    <property type="component" value="Unassembled WGS sequence"/>
</dbReference>
<evidence type="ECO:0000256" key="2">
    <source>
        <dbReference type="ARBA" id="ARBA00005269"/>
    </source>
</evidence>
<reference evidence="9 10" key="1">
    <citation type="submission" date="2017-02" db="EMBL/GenBank/DDBJ databases">
        <title>Draft genome sequence of Moraxella lincolnii CCUG 9405T type strain.</title>
        <authorList>
            <person name="Salva-Serra F."/>
            <person name="Engstrom-Jakobsson H."/>
            <person name="Thorell K."/>
            <person name="Jaen-Luchoro D."/>
            <person name="Gonzales-Siles L."/>
            <person name="Karlsson R."/>
            <person name="Yazdan S."/>
            <person name="Boulund F."/>
            <person name="Johnning A."/>
            <person name="Engstrand L."/>
            <person name="Kristiansson E."/>
            <person name="Moore E."/>
        </authorList>
    </citation>
    <scope>NUCLEOTIDE SEQUENCE [LARGE SCALE GENOMIC DNA]</scope>
    <source>
        <strain evidence="9 10">CCUG 9405</strain>
    </source>
</reference>
<protein>
    <recommendedName>
        <fullName evidence="4 8">Ribosomal RNA small subunit methyltransferase D</fullName>
        <ecNumber evidence="3 8">2.1.1.171</ecNumber>
    </recommendedName>
</protein>
<keyword evidence="8" id="KW-0698">rRNA processing</keyword>
<evidence type="ECO:0000256" key="5">
    <source>
        <dbReference type="ARBA" id="ARBA00022603"/>
    </source>
</evidence>
<dbReference type="SUPFAM" id="SSF53335">
    <property type="entry name" value="S-adenosyl-L-methionine-dependent methyltransferases"/>
    <property type="match status" value="1"/>
</dbReference>
<dbReference type="PIRSF" id="PIRSF004553">
    <property type="entry name" value="CHP00095"/>
    <property type="match status" value="1"/>
</dbReference>
<dbReference type="PROSITE" id="PS00092">
    <property type="entry name" value="N6_MTASE"/>
    <property type="match status" value="1"/>
</dbReference>
<dbReference type="PANTHER" id="PTHR43542:SF1">
    <property type="entry name" value="METHYLTRANSFERASE"/>
    <property type="match status" value="1"/>
</dbReference>
<sequence length="201" mass="22716">MSKTNNNSNSRNSNKVRIIGGQFKSRQIQFVSADGLRPTPDRLRETLFNWLMGHLNDANVLDMCAGSGILGFEALSRGAKHVTFIEPNPTQNTQLQRTISQLTLDNDKVTVINATAQHALTTALPHQFDLVFIDPPYSLNLWQILLDLLIEQKCLQKNSLIYLEANSPLEQVMSSWQQANQLQIMKHKKIGQIFAYLISIK</sequence>
<accession>A0A1T0CKM8</accession>
<keyword evidence="6 8" id="KW-0808">Transferase</keyword>
<dbReference type="AlphaFoldDB" id="A0A1T0CKM8"/>
<dbReference type="PANTHER" id="PTHR43542">
    <property type="entry name" value="METHYLTRANSFERASE"/>
    <property type="match status" value="1"/>
</dbReference>
<proteinExistence type="inferred from homology"/>
<evidence type="ECO:0000256" key="6">
    <source>
        <dbReference type="ARBA" id="ARBA00022679"/>
    </source>
</evidence>
<dbReference type="EC" id="2.1.1.171" evidence="3 8"/>
<comment type="function">
    <text evidence="1 8">Specifically methylates the guanine in position 966 of 16S rRNA in the assembled 30S particle.</text>
</comment>
<organism evidence="9 10">
    <name type="scientific">Lwoffella lincolnii</name>
    <dbReference type="NCBI Taxonomy" id="90241"/>
    <lineage>
        <taxon>Bacteria</taxon>
        <taxon>Pseudomonadati</taxon>
        <taxon>Pseudomonadota</taxon>
        <taxon>Gammaproteobacteria</taxon>
        <taxon>Moraxellales</taxon>
        <taxon>Moraxellaceae</taxon>
        <taxon>Lwoffella</taxon>
    </lineage>
</organism>
<evidence type="ECO:0000256" key="4">
    <source>
        <dbReference type="ARBA" id="ARBA00013682"/>
    </source>
</evidence>
<evidence type="ECO:0000256" key="3">
    <source>
        <dbReference type="ARBA" id="ARBA00012141"/>
    </source>
</evidence>
<dbReference type="Pfam" id="PF03602">
    <property type="entry name" value="Cons_hypoth95"/>
    <property type="match status" value="1"/>
</dbReference>
<evidence type="ECO:0000256" key="8">
    <source>
        <dbReference type="PIRNR" id="PIRNR004553"/>
    </source>
</evidence>
<dbReference type="Gene3D" id="3.40.50.150">
    <property type="entry name" value="Vaccinia Virus protein VP39"/>
    <property type="match status" value="1"/>
</dbReference>
<evidence type="ECO:0000256" key="7">
    <source>
        <dbReference type="ARBA" id="ARBA00048326"/>
    </source>
</evidence>